<dbReference type="PRINTS" id="PR00784">
    <property type="entry name" value="MTUNCOUPLING"/>
</dbReference>
<dbReference type="InterPro" id="IPR044712">
    <property type="entry name" value="SLC25A32-like"/>
</dbReference>
<gene>
    <name evidence="14" type="ORF">LODBEIA_P59280</name>
</gene>
<dbReference type="PANTHER" id="PTHR45683">
    <property type="entry name" value="MITOCHONDRIAL NICOTINAMIDE ADENINE DINUCLEOTIDE TRANSPORTER 1-RELATED-RELATED"/>
    <property type="match status" value="1"/>
</dbReference>
<evidence type="ECO:0000256" key="1">
    <source>
        <dbReference type="ARBA" id="ARBA00002238"/>
    </source>
</evidence>
<comment type="similarity">
    <text evidence="3 13">Belongs to the mitochondrial carrier (TC 2.A.29) family.</text>
</comment>
<keyword evidence="7" id="KW-0677">Repeat</keyword>
<evidence type="ECO:0000256" key="6">
    <source>
        <dbReference type="ARBA" id="ARBA00022692"/>
    </source>
</evidence>
<evidence type="ECO:0000313" key="15">
    <source>
        <dbReference type="Proteomes" id="UP001497383"/>
    </source>
</evidence>
<dbReference type="InterPro" id="IPR018108">
    <property type="entry name" value="MCP_transmembrane"/>
</dbReference>
<protein>
    <recommendedName>
        <fullName evidence="4">Mitochondrial thiamine pyrophosphate carrier 1</fullName>
    </recommendedName>
</protein>
<evidence type="ECO:0000256" key="5">
    <source>
        <dbReference type="ARBA" id="ARBA00022448"/>
    </source>
</evidence>
<comment type="subcellular location">
    <subcellularLocation>
        <location evidence="2">Mitochondrion inner membrane</location>
        <topology evidence="2">Multi-pass membrane protein</topology>
    </subcellularLocation>
</comment>
<feature type="repeat" description="Solcar" evidence="12">
    <location>
        <begin position="129"/>
        <end position="216"/>
    </location>
</feature>
<dbReference type="GeneID" id="92211124"/>
<keyword evidence="6 12" id="KW-0812">Transmembrane</keyword>
<evidence type="ECO:0000256" key="9">
    <source>
        <dbReference type="ARBA" id="ARBA00022989"/>
    </source>
</evidence>
<dbReference type="SUPFAM" id="SSF103506">
    <property type="entry name" value="Mitochondrial carrier"/>
    <property type="match status" value="1"/>
</dbReference>
<name>A0ABP0ZUW8_9ASCO</name>
<accession>A0ABP0ZUW8</accession>
<dbReference type="InterPro" id="IPR023395">
    <property type="entry name" value="MCP_dom_sf"/>
</dbReference>
<reference evidence="14 15" key="1">
    <citation type="submission" date="2024-03" db="EMBL/GenBank/DDBJ databases">
        <authorList>
            <person name="Brejova B."/>
        </authorList>
    </citation>
    <scope>NUCLEOTIDE SEQUENCE [LARGE SCALE GENOMIC DNA]</scope>
    <source>
        <strain evidence="14 15">CBS 14171</strain>
    </source>
</reference>
<proteinExistence type="inferred from homology"/>
<dbReference type="EMBL" id="OZ022412">
    <property type="protein sequence ID" value="CAK9442185.1"/>
    <property type="molecule type" value="Genomic_DNA"/>
</dbReference>
<evidence type="ECO:0000256" key="4">
    <source>
        <dbReference type="ARBA" id="ARBA00021935"/>
    </source>
</evidence>
<comment type="function">
    <text evidence="1">Mitochondrial transporter that mediates uptake of thiamine pyrophosphate (ThPP) into mitochondria.</text>
</comment>
<evidence type="ECO:0000256" key="13">
    <source>
        <dbReference type="RuleBase" id="RU000488"/>
    </source>
</evidence>
<evidence type="ECO:0000256" key="11">
    <source>
        <dbReference type="ARBA" id="ARBA00023136"/>
    </source>
</evidence>
<dbReference type="Pfam" id="PF00153">
    <property type="entry name" value="Mito_carr"/>
    <property type="match status" value="3"/>
</dbReference>
<dbReference type="Proteomes" id="UP001497383">
    <property type="component" value="Chromosome 8"/>
</dbReference>
<evidence type="ECO:0000313" key="14">
    <source>
        <dbReference type="EMBL" id="CAK9442185.1"/>
    </source>
</evidence>
<keyword evidence="8" id="KW-0999">Mitochondrion inner membrane</keyword>
<evidence type="ECO:0000256" key="12">
    <source>
        <dbReference type="PROSITE-ProRule" id="PRU00282"/>
    </source>
</evidence>
<dbReference type="InterPro" id="IPR002067">
    <property type="entry name" value="MCP"/>
</dbReference>
<keyword evidence="10" id="KW-0496">Mitochondrion</keyword>
<keyword evidence="5 13" id="KW-0813">Transport</keyword>
<evidence type="ECO:0000256" key="8">
    <source>
        <dbReference type="ARBA" id="ARBA00022792"/>
    </source>
</evidence>
<evidence type="ECO:0000256" key="7">
    <source>
        <dbReference type="ARBA" id="ARBA00022737"/>
    </source>
</evidence>
<keyword evidence="9" id="KW-1133">Transmembrane helix</keyword>
<feature type="repeat" description="Solcar" evidence="12">
    <location>
        <begin position="18"/>
        <end position="124"/>
    </location>
</feature>
<feature type="repeat" description="Solcar" evidence="12">
    <location>
        <begin position="227"/>
        <end position="311"/>
    </location>
</feature>
<dbReference type="RefSeq" id="XP_066832866.1">
    <property type="nucleotide sequence ID" value="XM_066976314.1"/>
</dbReference>
<sequence>MNNEQPFTQAHAATAKLTRRNIEIISGLAAGFATTITTHPLDVIKVRLQLSHQTASGSSHKPFHSISSVLRRINHDAIVSSQRNHWSRPVNLMLEAYRGLVPNLVGNISAWGLYFTLYAEFKQHVHFASDTLTYFTSSTLAGLTTSVITNPIWVLKTRILGESRGEPGAYRSLADGVRKMLRREGVASFWKGAIPSMFQVFQASLQITIYDQLKNYHIRGKKKSQQLHSWQYLYISATSKIFSSLIMYPAQVVKSRLQNSHGDLSILQVVKNLYFNEGGYAAFYKGLSANILRVLPATCITFVTYESVKKYLTLHV</sequence>
<organism evidence="14 15">
    <name type="scientific">Lodderomyces beijingensis</name>
    <dbReference type="NCBI Taxonomy" id="1775926"/>
    <lineage>
        <taxon>Eukaryota</taxon>
        <taxon>Fungi</taxon>
        <taxon>Dikarya</taxon>
        <taxon>Ascomycota</taxon>
        <taxon>Saccharomycotina</taxon>
        <taxon>Pichiomycetes</taxon>
        <taxon>Debaryomycetaceae</taxon>
        <taxon>Candida/Lodderomyces clade</taxon>
        <taxon>Lodderomyces</taxon>
    </lineage>
</organism>
<keyword evidence="11 12" id="KW-0472">Membrane</keyword>
<dbReference type="Gene3D" id="1.50.40.10">
    <property type="entry name" value="Mitochondrial carrier domain"/>
    <property type="match status" value="1"/>
</dbReference>
<dbReference type="PROSITE" id="PS50920">
    <property type="entry name" value="SOLCAR"/>
    <property type="match status" value="3"/>
</dbReference>
<evidence type="ECO:0000256" key="2">
    <source>
        <dbReference type="ARBA" id="ARBA00004448"/>
    </source>
</evidence>
<keyword evidence="15" id="KW-1185">Reference proteome</keyword>
<evidence type="ECO:0000256" key="3">
    <source>
        <dbReference type="ARBA" id="ARBA00006375"/>
    </source>
</evidence>
<evidence type="ECO:0000256" key="10">
    <source>
        <dbReference type="ARBA" id="ARBA00023128"/>
    </source>
</evidence>